<feature type="compositionally biased region" description="Low complexity" evidence="1">
    <location>
        <begin position="393"/>
        <end position="408"/>
    </location>
</feature>
<evidence type="ECO:0000313" key="6">
    <source>
        <dbReference type="RefSeq" id="XP_014478804.1"/>
    </source>
</evidence>
<feature type="region of interest" description="Disordered" evidence="1">
    <location>
        <begin position="385"/>
        <end position="449"/>
    </location>
</feature>
<dbReference type="InterPro" id="IPR032010">
    <property type="entry name" value="APD1-4_M"/>
</dbReference>
<dbReference type="KEGG" id="dqu:106746578"/>
<evidence type="ECO:0000256" key="2">
    <source>
        <dbReference type="SAM" id="Phobius"/>
    </source>
</evidence>
<dbReference type="Proteomes" id="UP000515204">
    <property type="component" value="Unplaced"/>
</dbReference>
<keyword evidence="2" id="KW-0472">Membrane</keyword>
<feature type="region of interest" description="Disordered" evidence="1">
    <location>
        <begin position="290"/>
        <end position="309"/>
    </location>
</feature>
<keyword evidence="2" id="KW-1133">Transmembrane helix</keyword>
<dbReference type="RefSeq" id="XP_014478804.1">
    <property type="nucleotide sequence ID" value="XM_014623318.1"/>
</dbReference>
<evidence type="ECO:0000259" key="4">
    <source>
        <dbReference type="Pfam" id="PF16041"/>
    </source>
</evidence>
<feature type="compositionally biased region" description="Polar residues" evidence="1">
    <location>
        <begin position="291"/>
        <end position="301"/>
    </location>
</feature>
<feature type="domain" description="E3 ubiquitin-protein ligase APD1-4 N-terminal" evidence="3">
    <location>
        <begin position="161"/>
        <end position="230"/>
    </location>
</feature>
<accession>A0A6P3XLF4</accession>
<dbReference type="PANTHER" id="PTHR39077">
    <property type="entry name" value="DUF4793 DOMAIN-CONTAINING PROTEIN"/>
    <property type="match status" value="1"/>
</dbReference>
<organism evidence="5 6">
    <name type="scientific">Dinoponera quadriceps</name>
    <name type="common">South American ant</name>
    <dbReference type="NCBI Taxonomy" id="609295"/>
    <lineage>
        <taxon>Eukaryota</taxon>
        <taxon>Metazoa</taxon>
        <taxon>Ecdysozoa</taxon>
        <taxon>Arthropoda</taxon>
        <taxon>Hexapoda</taxon>
        <taxon>Insecta</taxon>
        <taxon>Pterygota</taxon>
        <taxon>Neoptera</taxon>
        <taxon>Endopterygota</taxon>
        <taxon>Hymenoptera</taxon>
        <taxon>Apocrita</taxon>
        <taxon>Aculeata</taxon>
        <taxon>Formicoidea</taxon>
        <taxon>Formicidae</taxon>
        <taxon>Ponerinae</taxon>
        <taxon>Ponerini</taxon>
        <taxon>Dinoponera</taxon>
    </lineage>
</organism>
<feature type="transmembrane region" description="Helical" evidence="2">
    <location>
        <begin position="103"/>
        <end position="124"/>
    </location>
</feature>
<feature type="transmembrane region" description="Helical" evidence="2">
    <location>
        <begin position="728"/>
        <end position="746"/>
    </location>
</feature>
<dbReference type="Pfam" id="PF16040">
    <property type="entry name" value="APD1-4_N"/>
    <property type="match status" value="1"/>
</dbReference>
<keyword evidence="5" id="KW-1185">Reference proteome</keyword>
<dbReference type="InterPro" id="IPR032008">
    <property type="entry name" value="APD1-4_N"/>
</dbReference>
<evidence type="ECO:0000256" key="1">
    <source>
        <dbReference type="SAM" id="MobiDB-lite"/>
    </source>
</evidence>
<dbReference type="OrthoDB" id="6435218at2759"/>
<dbReference type="GeneID" id="106746578"/>
<feature type="domain" description="E3 ubiquitin-protein ligase APD1-4 middle" evidence="4">
    <location>
        <begin position="636"/>
        <end position="744"/>
    </location>
</feature>
<dbReference type="AlphaFoldDB" id="A0A6P3XLF4"/>
<evidence type="ECO:0000259" key="3">
    <source>
        <dbReference type="Pfam" id="PF16040"/>
    </source>
</evidence>
<dbReference type="Pfam" id="PF16041">
    <property type="entry name" value="APD1-4_M"/>
    <property type="match status" value="1"/>
</dbReference>
<feature type="compositionally biased region" description="Basic and acidic residues" evidence="1">
    <location>
        <begin position="418"/>
        <end position="430"/>
    </location>
</feature>
<protein>
    <submittedName>
        <fullName evidence="6">Uncharacterized protein LOC106746578</fullName>
    </submittedName>
</protein>
<proteinExistence type="predicted"/>
<feature type="region of interest" description="Disordered" evidence="1">
    <location>
        <begin position="360"/>
        <end position="379"/>
    </location>
</feature>
<gene>
    <name evidence="6" type="primary">LOC106746578</name>
</gene>
<reference evidence="6" key="1">
    <citation type="submission" date="2025-08" db="UniProtKB">
        <authorList>
            <consortium name="RefSeq"/>
        </authorList>
    </citation>
    <scope>IDENTIFICATION</scope>
</reference>
<evidence type="ECO:0000313" key="5">
    <source>
        <dbReference type="Proteomes" id="UP000515204"/>
    </source>
</evidence>
<sequence length="747" mass="85338">MLWRRADLRGLRCDRNSHSFHILRSANGPCCTSSFLRCPTCCFQIFNPILHGFSVRYRSSRQEIKMSGGTLVARLRSFHHSEDGVRPRDWQPRRSSCKVPFRLLRLCTLVIFLPSILIAGPMYLRYHVYSEQLYPLTVSDQRLIDARISTIWCQSQLIKANATFNAYLMSGEPAVQSEAVPVSMTRHLILEDDMKEYWGFYLLRGSSVTVSTCVRWPGASLTIIRGHKHLHECAFIGDDSSEELEELLETAQEQGLLTTNGTTEATSLSNVPEKMRRAGQDVHFHHEDGVQRSNVSESIEYSHQPGGSHELDAKALRNILTQILAKTLDMKRKKENPHHHYKSVFRESANIDKFDKLTTTSTTKHSEISGQPHHPLPRQKAISRFGNHKETSESSTESKLMSSSASFFSEEKSSEEEEGRRRHDEAKLEIQKNSTSSSSSSLDVRRGSTISDVRTETVVSRETMQAETENKRLDSAEMFQDVLRKISSLGSRGRQMLRKLMDEIDAQGVEGEALRRLVNETMNDERLTSEAKHRRRRDLVLSSPLYRDLTWEDEDGDAPLEEGMLNPDGIAEHRGTVNETDLNDRSNSEFWSSFSSSEERLLECKGLILNLPLTPHRQCTPKHESRHVTASFANTVTYKVPLNGYYFFVFNSENEIQPNYVRVQFDLLKTVYNTSNPVYSCKNSTKECSLPFNIFSNERTILEVPLSGNDSQWNEEYMVVSMCVPRTTIYFICVVMVPLLILCFAFQ</sequence>
<name>A0A6P3XLF4_DINQU</name>
<keyword evidence="2" id="KW-0812">Transmembrane</keyword>
<dbReference type="PANTHER" id="PTHR39077:SF1">
    <property type="entry name" value="E3 UBIQUITIN-PROTEIN LIGASE APD1-4 MIDDLE DOMAIN-CONTAINING PROTEIN"/>
    <property type="match status" value="1"/>
</dbReference>